<dbReference type="InterPro" id="IPR029044">
    <property type="entry name" value="Nucleotide-diphossugar_trans"/>
</dbReference>
<organism evidence="2 3">
    <name type="scientific">Candidatus Roizmanbacteria bacterium CG_4_10_14_0_8_um_filter_39_9</name>
    <dbReference type="NCBI Taxonomy" id="1974829"/>
    <lineage>
        <taxon>Bacteria</taxon>
        <taxon>Candidatus Roizmaniibacteriota</taxon>
    </lineage>
</organism>
<dbReference type="Pfam" id="PF00535">
    <property type="entry name" value="Glycos_transf_2"/>
    <property type="match status" value="1"/>
</dbReference>
<dbReference type="Gene3D" id="3.90.550.10">
    <property type="entry name" value="Spore Coat Polysaccharide Biosynthesis Protein SpsA, Chain A"/>
    <property type="match status" value="1"/>
</dbReference>
<feature type="domain" description="Glycosyltransferase 2-like" evidence="1">
    <location>
        <begin position="7"/>
        <end position="125"/>
    </location>
</feature>
<dbReference type="PANTHER" id="PTHR43630:SF2">
    <property type="entry name" value="GLYCOSYLTRANSFERASE"/>
    <property type="match status" value="1"/>
</dbReference>
<protein>
    <recommendedName>
        <fullName evidence="1">Glycosyltransferase 2-like domain-containing protein</fullName>
    </recommendedName>
</protein>
<accession>A0A2M7QEC7</accession>
<dbReference type="EMBL" id="PFLF01000043">
    <property type="protein sequence ID" value="PIY69208.1"/>
    <property type="molecule type" value="Genomic_DNA"/>
</dbReference>
<sequence>MQKITSIILTKNEETNIERAIKSLAFCDEIIVVDDGSTDMTVEKCQMTNHQSQINSKIQIIKHESNGDFATQRNWAMKQASYEWILFLDADEEVSDELQKEIISSIGAPENDTSSYFLKRRDYFWSQELKYGEILKLRNRGLIRLIKKGSGKWGGKVHEEFIPDRPLVHRVGGPLAYINHYPHPTLKEFISDINVYSGIRAQELHEAHVQAGAFEMVIYPVFKFILNYFVYLGFFDGPQGFVYSFLMSFHSFLVRAKLYQLNTD</sequence>
<evidence type="ECO:0000259" key="1">
    <source>
        <dbReference type="Pfam" id="PF00535"/>
    </source>
</evidence>
<dbReference type="SUPFAM" id="SSF53448">
    <property type="entry name" value="Nucleotide-diphospho-sugar transferases"/>
    <property type="match status" value="1"/>
</dbReference>
<reference evidence="3" key="1">
    <citation type="submission" date="2017-09" db="EMBL/GenBank/DDBJ databases">
        <title>Depth-based differentiation of microbial function through sediment-hosted aquifers and enrichment of novel symbionts in the deep terrestrial subsurface.</title>
        <authorList>
            <person name="Probst A.J."/>
            <person name="Ladd B."/>
            <person name="Jarett J.K."/>
            <person name="Geller-Mcgrath D.E."/>
            <person name="Sieber C.M.K."/>
            <person name="Emerson J.B."/>
            <person name="Anantharaman K."/>
            <person name="Thomas B.C."/>
            <person name="Malmstrom R."/>
            <person name="Stieglmeier M."/>
            <person name="Klingl A."/>
            <person name="Woyke T."/>
            <person name="Ryan C.M."/>
            <person name="Banfield J.F."/>
        </authorList>
    </citation>
    <scope>NUCLEOTIDE SEQUENCE [LARGE SCALE GENOMIC DNA]</scope>
</reference>
<dbReference type="InterPro" id="IPR001173">
    <property type="entry name" value="Glyco_trans_2-like"/>
</dbReference>
<name>A0A2M7QEC7_9BACT</name>
<dbReference type="AlphaFoldDB" id="A0A2M7QEC7"/>
<dbReference type="PANTHER" id="PTHR43630">
    <property type="entry name" value="POLY-BETA-1,6-N-ACETYL-D-GLUCOSAMINE SYNTHASE"/>
    <property type="match status" value="1"/>
</dbReference>
<evidence type="ECO:0000313" key="2">
    <source>
        <dbReference type="EMBL" id="PIY69208.1"/>
    </source>
</evidence>
<dbReference type="Proteomes" id="UP000230108">
    <property type="component" value="Unassembled WGS sequence"/>
</dbReference>
<comment type="caution">
    <text evidence="2">The sequence shown here is derived from an EMBL/GenBank/DDBJ whole genome shotgun (WGS) entry which is preliminary data.</text>
</comment>
<proteinExistence type="predicted"/>
<dbReference type="CDD" id="cd02511">
    <property type="entry name" value="Beta4Glucosyltransferase"/>
    <property type="match status" value="1"/>
</dbReference>
<gene>
    <name evidence="2" type="ORF">COY90_01950</name>
</gene>
<evidence type="ECO:0000313" key="3">
    <source>
        <dbReference type="Proteomes" id="UP000230108"/>
    </source>
</evidence>